<protein>
    <submittedName>
        <fullName evidence="3">Uncharacterized protein</fullName>
    </submittedName>
</protein>
<gene>
    <name evidence="3" type="ordered locus">Emin_0183</name>
</gene>
<organism evidence="3 4">
    <name type="scientific">Elusimicrobium minutum (strain Pei191)</name>
    <dbReference type="NCBI Taxonomy" id="445932"/>
    <lineage>
        <taxon>Bacteria</taxon>
        <taxon>Pseudomonadati</taxon>
        <taxon>Elusimicrobiota</taxon>
        <taxon>Elusimicrobia</taxon>
        <taxon>Elusimicrobiales</taxon>
        <taxon>Elusimicrobiaceae</taxon>
        <taxon>Elusimicrobium</taxon>
    </lineage>
</organism>
<keyword evidence="4" id="KW-1185">Reference proteome</keyword>
<dbReference type="AlphaFoldDB" id="B2KBR0"/>
<dbReference type="HOGENOM" id="CLU_1419491_0_0_0"/>
<keyword evidence="2" id="KW-0732">Signal</keyword>
<name>B2KBR0_ELUMP</name>
<dbReference type="RefSeq" id="WP_012414362.1">
    <property type="nucleotide sequence ID" value="NC_010644.1"/>
</dbReference>
<dbReference type="STRING" id="445932.Emin_0183"/>
<reference evidence="3 4" key="1">
    <citation type="journal article" date="2009" name="Appl. Environ. Microbiol.">
        <title>Genomic analysis of 'Elusimicrobium minutum,' the first cultivated representative of the phylum 'Elusimicrobia' (formerly termite group 1).</title>
        <authorList>
            <person name="Herlemann D.P.R."/>
            <person name="Geissinger O."/>
            <person name="Ikeda-Ohtsubo W."/>
            <person name="Kunin V."/>
            <person name="Sun H."/>
            <person name="Lapidus A."/>
            <person name="Hugenholtz P."/>
            <person name="Brune A."/>
        </authorList>
    </citation>
    <scope>NUCLEOTIDE SEQUENCE [LARGE SCALE GENOMIC DNA]</scope>
    <source>
        <strain evidence="3 4">Pei191</strain>
    </source>
</reference>
<proteinExistence type="predicted"/>
<evidence type="ECO:0000256" key="1">
    <source>
        <dbReference type="SAM" id="MobiDB-lite"/>
    </source>
</evidence>
<evidence type="ECO:0000313" key="3">
    <source>
        <dbReference type="EMBL" id="ACC97747.1"/>
    </source>
</evidence>
<evidence type="ECO:0000313" key="4">
    <source>
        <dbReference type="Proteomes" id="UP000001029"/>
    </source>
</evidence>
<sequence>MKKILAGFFAVCLLAVFVNAQPMGQGSKKYPGKADMEGMREHFKNKMKENKALHEEYANAKTDAEKKAVEAKINQKVAEETDAEIAMFQKRLDDSEKKLKEAKKKLSEKKKDKKNINQKKAEMIKEGNFSKFGKERKCDKAECSEGKECGCDKGERKSFKGDFKGPKDGQRKGGPRSKMNSKAPEVKVENK</sequence>
<dbReference type="EMBL" id="CP001055">
    <property type="protein sequence ID" value="ACC97747.1"/>
    <property type="molecule type" value="Genomic_DNA"/>
</dbReference>
<dbReference type="KEGG" id="emi:Emin_0183"/>
<accession>B2KBR0</accession>
<feature type="chain" id="PRO_5002778314" evidence="2">
    <location>
        <begin position="21"/>
        <end position="191"/>
    </location>
</feature>
<feature type="compositionally biased region" description="Basic and acidic residues" evidence="1">
    <location>
        <begin position="144"/>
        <end position="171"/>
    </location>
</feature>
<feature type="signal peptide" evidence="2">
    <location>
        <begin position="1"/>
        <end position="20"/>
    </location>
</feature>
<dbReference type="Proteomes" id="UP000001029">
    <property type="component" value="Chromosome"/>
</dbReference>
<feature type="region of interest" description="Disordered" evidence="1">
    <location>
        <begin position="144"/>
        <end position="191"/>
    </location>
</feature>
<evidence type="ECO:0000256" key="2">
    <source>
        <dbReference type="SAM" id="SignalP"/>
    </source>
</evidence>
<feature type="compositionally biased region" description="Basic residues" evidence="1">
    <location>
        <begin position="103"/>
        <end position="117"/>
    </location>
</feature>
<feature type="region of interest" description="Disordered" evidence="1">
    <location>
        <begin position="103"/>
        <end position="123"/>
    </location>
</feature>